<dbReference type="Proteomes" id="UP000586031">
    <property type="component" value="Unassembled WGS sequence"/>
</dbReference>
<dbReference type="EMBL" id="DUHE01000154">
    <property type="protein sequence ID" value="HII84301.1"/>
    <property type="molecule type" value="Genomic_DNA"/>
</dbReference>
<dbReference type="AlphaFoldDB" id="A0A7J4TK85"/>
<sequence>MGKNLLTIIILSFMLLALTSSGCIENTKSNSTWGEKKLSMDSIKVSNNTVGNRSENNDSVYYVTGYIINQNPFEALDPKITVTTFDSNSTVFAVNDTPYMEPKNLPANDKSYFYARFADPDKKIAKFEVKFISAKGEY</sequence>
<proteinExistence type="predicted"/>
<reference evidence="2" key="1">
    <citation type="journal article" date="2020" name="bioRxiv">
        <title>A rank-normalized archaeal taxonomy based on genome phylogeny resolves widespread incomplete and uneven classifications.</title>
        <authorList>
            <person name="Rinke C."/>
            <person name="Chuvochina M."/>
            <person name="Mussig A.J."/>
            <person name="Chaumeil P.-A."/>
            <person name="Waite D.W."/>
            <person name="Whitman W.B."/>
            <person name="Parks D.H."/>
            <person name="Hugenholtz P."/>
        </authorList>
    </citation>
    <scope>NUCLEOTIDE SEQUENCE [LARGE SCALE GENOMIC DNA]</scope>
</reference>
<accession>A0A7J4TK85</accession>
<evidence type="ECO:0000313" key="2">
    <source>
        <dbReference type="Proteomes" id="UP000586031"/>
    </source>
</evidence>
<dbReference type="PROSITE" id="PS51257">
    <property type="entry name" value="PROKAR_LIPOPROTEIN"/>
    <property type="match status" value="1"/>
</dbReference>
<name>A0A7J4TK85_9EURY</name>
<evidence type="ECO:0008006" key="3">
    <source>
        <dbReference type="Google" id="ProtNLM"/>
    </source>
</evidence>
<protein>
    <recommendedName>
        <fullName evidence="3">DUF3426 domain-containing protein</fullName>
    </recommendedName>
</protein>
<evidence type="ECO:0000313" key="1">
    <source>
        <dbReference type="EMBL" id="HII84301.1"/>
    </source>
</evidence>
<comment type="caution">
    <text evidence="1">The sequence shown here is derived from an EMBL/GenBank/DDBJ whole genome shotgun (WGS) entry which is preliminary data.</text>
</comment>
<gene>
    <name evidence="1" type="ORF">HA271_05580</name>
</gene>
<organism evidence="1 2">
    <name type="scientific">Methanobacterium subterraneum</name>
    <dbReference type="NCBI Taxonomy" id="59277"/>
    <lineage>
        <taxon>Archaea</taxon>
        <taxon>Methanobacteriati</taxon>
        <taxon>Methanobacteriota</taxon>
        <taxon>Methanomada group</taxon>
        <taxon>Methanobacteria</taxon>
        <taxon>Methanobacteriales</taxon>
        <taxon>Methanobacteriaceae</taxon>
        <taxon>Methanobacterium</taxon>
    </lineage>
</organism>